<dbReference type="InterPro" id="IPR036013">
    <property type="entry name" value="Band_7/SPFH_dom_sf"/>
</dbReference>
<accession>A0A1H7N5X8</accession>
<dbReference type="PANTHER" id="PTHR23222">
    <property type="entry name" value="PROHIBITIN"/>
    <property type="match status" value="1"/>
</dbReference>
<dbReference type="GO" id="GO:0016020">
    <property type="term" value="C:membrane"/>
    <property type="evidence" value="ECO:0007669"/>
    <property type="project" value="UniProtKB-SubCell"/>
</dbReference>
<feature type="domain" description="Band 7" evidence="4">
    <location>
        <begin position="24"/>
        <end position="201"/>
    </location>
</feature>
<proteinExistence type="predicted"/>
<sequence length="288" mass="31640">MIAKHHLKFGVGLLAIAFLLMGAGCIETVEEGHVGVQKSWGAATGQAAEPGMKIDRPGISYYDYDVREQMYVAAKGSMVANDTLRDKEIEVMAADDLTVEVDAATVFRVKKDMAVDAYTQVGPNERIQSRVASKTRECIREAGHNHDSMSLASGNARAALKADAKACMEEAPVSQYVEILDVQIRNIEPPQSVKDAIERKISARQNAEAMEFELEAAKKEAERKRIEAEGIADAQKIIDETLTDEYIRYLWITEGIEKGDTVWVVPAEGGQPVFTKEMDTTNTTATGR</sequence>
<reference evidence="5 6" key="1">
    <citation type="submission" date="2016-10" db="EMBL/GenBank/DDBJ databases">
        <authorList>
            <person name="de Groot N.N."/>
        </authorList>
    </citation>
    <scope>NUCLEOTIDE SEQUENCE [LARGE SCALE GENOMIC DNA]</scope>
    <source>
        <strain evidence="5 6">CDM_5</strain>
    </source>
</reference>
<dbReference type="InterPro" id="IPR000163">
    <property type="entry name" value="Prohibitin"/>
</dbReference>
<dbReference type="RefSeq" id="WP_074793229.1">
    <property type="nucleotide sequence ID" value="NZ_FOAD01000003.1"/>
</dbReference>
<dbReference type="Proteomes" id="UP000183894">
    <property type="component" value="Unassembled WGS sequence"/>
</dbReference>
<comment type="subcellular location">
    <subcellularLocation>
        <location evidence="1">Membrane</location>
    </subcellularLocation>
</comment>
<dbReference type="OrthoDB" id="141114at2157"/>
<dbReference type="CDD" id="cd03401">
    <property type="entry name" value="SPFH_prohibitin"/>
    <property type="match status" value="1"/>
</dbReference>
<evidence type="ECO:0000256" key="3">
    <source>
        <dbReference type="SAM" id="Coils"/>
    </source>
</evidence>
<keyword evidence="5" id="KW-0378">Hydrolase</keyword>
<gene>
    <name evidence="5" type="ORF">SAMN04488691_103196</name>
</gene>
<keyword evidence="3" id="KW-0175">Coiled coil</keyword>
<feature type="coiled-coil region" evidence="3">
    <location>
        <begin position="200"/>
        <end position="234"/>
    </location>
</feature>
<dbReference type="EMBL" id="FOAD01000003">
    <property type="protein sequence ID" value="SEL18709.1"/>
    <property type="molecule type" value="Genomic_DNA"/>
</dbReference>
<dbReference type="AlphaFoldDB" id="A0A1H7N5X8"/>
<dbReference type="GO" id="GO:0008233">
    <property type="term" value="F:peptidase activity"/>
    <property type="evidence" value="ECO:0007669"/>
    <property type="project" value="UniProtKB-KW"/>
</dbReference>
<dbReference type="GO" id="GO:0007005">
    <property type="term" value="P:mitochondrion organization"/>
    <property type="evidence" value="ECO:0007669"/>
    <property type="project" value="TreeGrafter"/>
</dbReference>
<dbReference type="SUPFAM" id="SSF117892">
    <property type="entry name" value="Band 7/SPFH domain"/>
    <property type="match status" value="1"/>
</dbReference>
<evidence type="ECO:0000256" key="1">
    <source>
        <dbReference type="ARBA" id="ARBA00004370"/>
    </source>
</evidence>
<dbReference type="Pfam" id="PF01145">
    <property type="entry name" value="Band_7"/>
    <property type="match status" value="1"/>
</dbReference>
<evidence type="ECO:0000313" key="5">
    <source>
        <dbReference type="EMBL" id="SEL18709.1"/>
    </source>
</evidence>
<dbReference type="GO" id="GO:0006508">
    <property type="term" value="P:proteolysis"/>
    <property type="evidence" value="ECO:0007669"/>
    <property type="project" value="UniProtKB-KW"/>
</dbReference>
<evidence type="ECO:0000259" key="4">
    <source>
        <dbReference type="SMART" id="SM00244"/>
    </source>
</evidence>
<dbReference type="PROSITE" id="PS51257">
    <property type="entry name" value="PROKAR_LIPOPROTEIN"/>
    <property type="match status" value="1"/>
</dbReference>
<dbReference type="SMART" id="SM00244">
    <property type="entry name" value="PHB"/>
    <property type="match status" value="1"/>
</dbReference>
<dbReference type="Gene3D" id="3.30.479.30">
    <property type="entry name" value="Band 7 domain"/>
    <property type="match status" value="1"/>
</dbReference>
<dbReference type="PANTHER" id="PTHR23222:SF1">
    <property type="entry name" value="PROHIBITIN-2"/>
    <property type="match status" value="1"/>
</dbReference>
<evidence type="ECO:0000313" key="6">
    <source>
        <dbReference type="Proteomes" id="UP000183894"/>
    </source>
</evidence>
<organism evidence="5 6">
    <name type="scientific">Haloferax larsenii</name>
    <dbReference type="NCBI Taxonomy" id="302484"/>
    <lineage>
        <taxon>Archaea</taxon>
        <taxon>Methanobacteriati</taxon>
        <taxon>Methanobacteriota</taxon>
        <taxon>Stenosarchaea group</taxon>
        <taxon>Halobacteria</taxon>
        <taxon>Halobacteriales</taxon>
        <taxon>Haloferacaceae</taxon>
        <taxon>Haloferax</taxon>
    </lineage>
</organism>
<dbReference type="InterPro" id="IPR001107">
    <property type="entry name" value="Band_7"/>
</dbReference>
<name>A0A1H7N5X8_HALLR</name>
<evidence type="ECO:0000256" key="2">
    <source>
        <dbReference type="ARBA" id="ARBA00023136"/>
    </source>
</evidence>
<protein>
    <submittedName>
        <fullName evidence="5">Regulator of protease activity HflC, stomatin/prohibitin superfamily</fullName>
    </submittedName>
</protein>
<keyword evidence="2" id="KW-0472">Membrane</keyword>
<keyword evidence="5" id="KW-0645">Protease</keyword>